<evidence type="ECO:0000256" key="15">
    <source>
        <dbReference type="ARBA" id="ARBA00056200"/>
    </source>
</evidence>
<dbReference type="Proteomes" id="UP000670475">
    <property type="component" value="Unassembled WGS sequence"/>
</dbReference>
<gene>
    <name evidence="23" type="primary">narI</name>
    <name evidence="23" type="ORF">JFN87_16220</name>
</gene>
<keyword evidence="13" id="KW-0534">Nitrate assimilation</keyword>
<comment type="function">
    <text evidence="15">Does not seem to have nitrate reductase activity.</text>
</comment>
<dbReference type="RefSeq" id="WP_209340779.1">
    <property type="nucleotide sequence ID" value="NZ_JAGIQL010000059.1"/>
</dbReference>
<evidence type="ECO:0000256" key="10">
    <source>
        <dbReference type="ARBA" id="ARBA00022989"/>
    </source>
</evidence>
<evidence type="ECO:0000256" key="20">
    <source>
        <dbReference type="PIRSR" id="PIRSR603816-1"/>
    </source>
</evidence>
<dbReference type="GO" id="GO:0009055">
    <property type="term" value="F:electron transfer activity"/>
    <property type="evidence" value="ECO:0007669"/>
    <property type="project" value="TreeGrafter"/>
</dbReference>
<dbReference type="GO" id="GO:0042128">
    <property type="term" value="P:nitrate assimilation"/>
    <property type="evidence" value="ECO:0007669"/>
    <property type="project" value="UniProtKB-KW"/>
</dbReference>
<evidence type="ECO:0000313" key="24">
    <source>
        <dbReference type="Proteomes" id="UP000670475"/>
    </source>
</evidence>
<evidence type="ECO:0000256" key="1">
    <source>
        <dbReference type="ARBA" id="ARBA00001942"/>
    </source>
</evidence>
<feature type="domain" description="NarG-like" evidence="22">
    <location>
        <begin position="3"/>
        <end position="222"/>
    </location>
</feature>
<dbReference type="GO" id="GO:0008940">
    <property type="term" value="F:nitrate reductase activity"/>
    <property type="evidence" value="ECO:0007669"/>
    <property type="project" value="InterPro"/>
</dbReference>
<dbReference type="GO" id="GO:0009325">
    <property type="term" value="C:nitrate reductase complex"/>
    <property type="evidence" value="ECO:0007669"/>
    <property type="project" value="InterPro"/>
</dbReference>
<comment type="cofactor">
    <cofactor evidence="2">
        <name>heme b</name>
        <dbReference type="ChEBI" id="CHEBI:60344"/>
    </cofactor>
</comment>
<accession>A0A940RVG8</accession>
<keyword evidence="7 21" id="KW-0812">Transmembrane</keyword>
<feature type="binding site" description="axial binding residue" evidence="20">
    <location>
        <position position="203"/>
    </location>
    <ligand>
        <name>heme b</name>
        <dbReference type="ChEBI" id="CHEBI:60344"/>
        <label>1</label>
    </ligand>
    <ligandPart>
        <name>Fe</name>
        <dbReference type="ChEBI" id="CHEBI:18248"/>
    </ligandPart>
</feature>
<feature type="binding site" description="axial binding residue" evidence="20">
    <location>
        <position position="53"/>
    </location>
    <ligand>
        <name>heme b</name>
        <dbReference type="ChEBI" id="CHEBI:60344"/>
        <label>1</label>
    </ligand>
    <ligandPart>
        <name>Fe</name>
        <dbReference type="ChEBI" id="CHEBI:18248"/>
    </ligandPart>
</feature>
<name>A0A940RVG8_9ACTN</name>
<evidence type="ECO:0000256" key="9">
    <source>
        <dbReference type="ARBA" id="ARBA00022982"/>
    </source>
</evidence>
<dbReference type="InterPro" id="IPR023234">
    <property type="entry name" value="NarG-like_domain"/>
</dbReference>
<dbReference type="AlphaFoldDB" id="A0A940RVG8"/>
<keyword evidence="14 21" id="KW-0472">Membrane</keyword>
<evidence type="ECO:0000256" key="12">
    <source>
        <dbReference type="ARBA" id="ARBA00023004"/>
    </source>
</evidence>
<comment type="cofactor">
    <cofactor evidence="1">
        <name>Mo-bis(molybdopterin guanine dinucleotide)</name>
        <dbReference type="ChEBI" id="CHEBI:60539"/>
    </cofactor>
</comment>
<dbReference type="SUPFAM" id="SSF103501">
    <property type="entry name" value="Respiratory nitrate reductase 1 gamma chain"/>
    <property type="match status" value="1"/>
</dbReference>
<evidence type="ECO:0000256" key="18">
    <source>
        <dbReference type="ARBA" id="ARBA00061480"/>
    </source>
</evidence>
<feature type="transmembrane region" description="Helical" evidence="21">
    <location>
        <begin position="6"/>
        <end position="23"/>
    </location>
</feature>
<proteinExistence type="inferred from homology"/>
<comment type="similarity">
    <text evidence="18">In the N-terminal section; belongs to the nitrate reductase alpha subunit family.</text>
</comment>
<dbReference type="Gene3D" id="1.20.950.20">
    <property type="entry name" value="Transmembrane di-heme cytochromes, Chain C"/>
    <property type="match status" value="1"/>
</dbReference>
<evidence type="ECO:0000256" key="19">
    <source>
        <dbReference type="ARBA" id="ARBA00071287"/>
    </source>
</evidence>
<feature type="transmembrane region" description="Helical" evidence="21">
    <location>
        <begin position="44"/>
        <end position="69"/>
    </location>
</feature>
<keyword evidence="24" id="KW-1185">Reference proteome</keyword>
<dbReference type="Pfam" id="PF02665">
    <property type="entry name" value="Nitrate_red_gam"/>
    <property type="match status" value="1"/>
</dbReference>
<keyword evidence="12 20" id="KW-0408">Iron</keyword>
<evidence type="ECO:0000256" key="16">
    <source>
        <dbReference type="ARBA" id="ARBA00061095"/>
    </source>
</evidence>
<reference evidence="23" key="1">
    <citation type="submission" date="2021-03" db="EMBL/GenBank/DDBJ databases">
        <title>Whole genome sequence of Streptomyces bomunensis MMS17-BM035.</title>
        <authorList>
            <person name="Lee J.H."/>
        </authorList>
    </citation>
    <scope>NUCLEOTIDE SEQUENCE</scope>
    <source>
        <strain evidence="23">MMS17-BM035</strain>
    </source>
</reference>
<evidence type="ECO:0000256" key="3">
    <source>
        <dbReference type="ARBA" id="ARBA00004651"/>
    </source>
</evidence>
<keyword evidence="9" id="KW-0249">Electron transport</keyword>
<keyword evidence="5" id="KW-1003">Cell membrane</keyword>
<evidence type="ECO:0000256" key="13">
    <source>
        <dbReference type="ARBA" id="ARBA00023063"/>
    </source>
</evidence>
<comment type="similarity">
    <text evidence="16">In the central section; belongs to the NarJ/NarW family.</text>
</comment>
<dbReference type="InterPro" id="IPR003816">
    <property type="entry name" value="Nitrate_red_gam"/>
</dbReference>
<keyword evidence="10 21" id="KW-1133">Transmembrane helix</keyword>
<dbReference type="InterPro" id="IPR036197">
    <property type="entry name" value="NarG-like_sf"/>
</dbReference>
<feature type="transmembrane region" description="Helical" evidence="21">
    <location>
        <begin position="180"/>
        <end position="202"/>
    </location>
</feature>
<dbReference type="FunFam" id="1.20.950.20:FF:000001">
    <property type="entry name" value="Respiratory nitrate reductase subunit gamma"/>
    <property type="match status" value="1"/>
</dbReference>
<dbReference type="NCBIfam" id="TIGR00351">
    <property type="entry name" value="narI"/>
    <property type="match status" value="1"/>
</dbReference>
<evidence type="ECO:0000256" key="21">
    <source>
        <dbReference type="SAM" id="Phobius"/>
    </source>
</evidence>
<comment type="caution">
    <text evidence="23">The sequence shown here is derived from an EMBL/GenBank/DDBJ whole genome shotgun (WGS) entry which is preliminary data.</text>
</comment>
<comment type="similarity">
    <text evidence="17">In the C-terminal section; belongs to the nitrate reductase gamma subunit family.</text>
</comment>
<evidence type="ECO:0000256" key="4">
    <source>
        <dbReference type="ARBA" id="ARBA00022448"/>
    </source>
</evidence>
<evidence type="ECO:0000259" key="22">
    <source>
        <dbReference type="Pfam" id="PF02665"/>
    </source>
</evidence>
<keyword evidence="6 20" id="KW-0349">Heme</keyword>
<sequence>MTVLLWGALPYIVFVLLVTGLLWRYHYDQFGWTTRSSEVYESKLLAVASPMFHYGILFVLAGHIMGLFVPASWTNALGLGEHAYHLLSLYGGGAAGLLAIAGILMLVYRRRTNAPVFRATTANDKLMYVFLLGAIAAGLVAKFTHSTPSHGYDYRTTIAPWARSLFTLSPDTALMAEAPLAYRVHAVIGMVLFALIPFTRLVHMFSAPLQYLFRPYIVYRARDPRRLGARPKEPRGWERVDT</sequence>
<evidence type="ECO:0000256" key="8">
    <source>
        <dbReference type="ARBA" id="ARBA00022723"/>
    </source>
</evidence>
<comment type="subcellular location">
    <subcellularLocation>
        <location evidence="3">Cell membrane</location>
        <topology evidence="3">Multi-pass membrane protein</topology>
    </subcellularLocation>
</comment>
<evidence type="ECO:0000256" key="17">
    <source>
        <dbReference type="ARBA" id="ARBA00061196"/>
    </source>
</evidence>
<keyword evidence="4" id="KW-0813">Transport</keyword>
<dbReference type="InterPro" id="IPR051936">
    <property type="entry name" value="Heme-iron_electron_transfer"/>
</dbReference>
<dbReference type="EMBL" id="JAGIQL010000059">
    <property type="protein sequence ID" value="MBP0459037.1"/>
    <property type="molecule type" value="Genomic_DNA"/>
</dbReference>
<dbReference type="GO" id="GO:0005886">
    <property type="term" value="C:plasma membrane"/>
    <property type="evidence" value="ECO:0007669"/>
    <property type="project" value="UniProtKB-SubCell"/>
</dbReference>
<protein>
    <recommendedName>
        <fullName evidence="19">Nitrate reductase-like protein NarX</fullName>
    </recommendedName>
</protein>
<dbReference type="PANTHER" id="PTHR30598">
    <property type="entry name" value="NITRATE REDUCTASE PRIVATE CHAPERONE, REDOX ENZYME MATURATION PROTEIN REMP FAMILY"/>
    <property type="match status" value="1"/>
</dbReference>
<dbReference type="GO" id="GO:0046872">
    <property type="term" value="F:metal ion binding"/>
    <property type="evidence" value="ECO:0007669"/>
    <property type="project" value="UniProtKB-KW"/>
</dbReference>
<evidence type="ECO:0000313" key="23">
    <source>
        <dbReference type="EMBL" id="MBP0459037.1"/>
    </source>
</evidence>
<dbReference type="PANTHER" id="PTHR30598:SF3">
    <property type="entry name" value="RESPIRATORY NITRATE REDUCTASE 1 GAMMA CHAIN"/>
    <property type="match status" value="1"/>
</dbReference>
<keyword evidence="8" id="KW-0479">Metal-binding</keyword>
<evidence type="ECO:0000256" key="6">
    <source>
        <dbReference type="ARBA" id="ARBA00022617"/>
    </source>
</evidence>
<feature type="binding site" description="axial binding residue" evidence="20">
    <location>
        <position position="63"/>
    </location>
    <ligand>
        <name>heme b</name>
        <dbReference type="ChEBI" id="CHEBI:60344"/>
        <label>1</label>
    </ligand>
    <ligandPart>
        <name>Fe</name>
        <dbReference type="ChEBI" id="CHEBI:18248"/>
    </ligandPart>
</feature>
<feature type="transmembrane region" description="Helical" evidence="21">
    <location>
        <begin position="89"/>
        <end position="108"/>
    </location>
</feature>
<dbReference type="GO" id="GO:0019645">
    <property type="term" value="P:anaerobic electron transport chain"/>
    <property type="evidence" value="ECO:0007669"/>
    <property type="project" value="TreeGrafter"/>
</dbReference>
<evidence type="ECO:0000256" key="14">
    <source>
        <dbReference type="ARBA" id="ARBA00023136"/>
    </source>
</evidence>
<feature type="binding site" description="axial binding residue" evidence="20">
    <location>
        <position position="185"/>
    </location>
    <ligand>
        <name>heme b</name>
        <dbReference type="ChEBI" id="CHEBI:60344"/>
        <label>1</label>
    </ligand>
    <ligandPart>
        <name>Fe</name>
        <dbReference type="ChEBI" id="CHEBI:18248"/>
    </ligandPart>
</feature>
<evidence type="ECO:0000256" key="7">
    <source>
        <dbReference type="ARBA" id="ARBA00022692"/>
    </source>
</evidence>
<organism evidence="23 24">
    <name type="scientific">Streptomyces montanisoli</name>
    <dbReference type="NCBI Taxonomy" id="2798581"/>
    <lineage>
        <taxon>Bacteria</taxon>
        <taxon>Bacillati</taxon>
        <taxon>Actinomycetota</taxon>
        <taxon>Actinomycetes</taxon>
        <taxon>Kitasatosporales</taxon>
        <taxon>Streptomycetaceae</taxon>
        <taxon>Streptomyces</taxon>
    </lineage>
</organism>
<keyword evidence="11 23" id="KW-0560">Oxidoreductase</keyword>
<dbReference type="GO" id="GO:0020037">
    <property type="term" value="F:heme binding"/>
    <property type="evidence" value="ECO:0007669"/>
    <property type="project" value="TreeGrafter"/>
</dbReference>
<feature type="transmembrane region" description="Helical" evidence="21">
    <location>
        <begin position="128"/>
        <end position="145"/>
    </location>
</feature>
<evidence type="ECO:0000256" key="11">
    <source>
        <dbReference type="ARBA" id="ARBA00023002"/>
    </source>
</evidence>
<evidence type="ECO:0000256" key="2">
    <source>
        <dbReference type="ARBA" id="ARBA00001970"/>
    </source>
</evidence>
<evidence type="ECO:0000256" key="5">
    <source>
        <dbReference type="ARBA" id="ARBA00022475"/>
    </source>
</evidence>